<dbReference type="SMART" id="SM00020">
    <property type="entry name" value="Tryp_SPc"/>
    <property type="match status" value="1"/>
</dbReference>
<dbReference type="EMBL" id="WNTK01001698">
    <property type="protein sequence ID" value="KAG9466964.1"/>
    <property type="molecule type" value="Genomic_DNA"/>
</dbReference>
<protein>
    <recommendedName>
        <fullName evidence="3">Peptidase S1 domain-containing protein</fullName>
    </recommendedName>
</protein>
<accession>A0A8J6EDA0</accession>
<feature type="domain" description="Peptidase S1" evidence="3">
    <location>
        <begin position="15"/>
        <end position="258"/>
    </location>
</feature>
<comment type="caution">
    <text evidence="4">The sequence shown here is derived from an EMBL/GenBank/DDBJ whole genome shotgun (WGS) entry which is preliminary data.</text>
</comment>
<dbReference type="Pfam" id="PF00089">
    <property type="entry name" value="Trypsin"/>
    <property type="match status" value="1"/>
</dbReference>
<keyword evidence="2" id="KW-0645">Protease</keyword>
<sequence>MNISGCGKEMLPLNIVGGESSAPGEWPWQVSLQINGNAHCGGSLITDFWVLTAAHCFQMPLETSAYTIYLGAYQLSDLQNPETESRTAEKIIVHPDFTNEGSSGDIALVKLGNPVNFTTSIRPVRLPSEAVRLSEGTLCWATGWGSVEENVPLAAPKTLQKVEVALIDNGQCETMYQSDAASTLSYSHIQEDMICAGYQEGKKDSCQGDSGGPLLCKWNGVWLQLGITSWGNGCAMANYPGVYTRVQHYQSWLQQYVPGLQYSEGEENFSSKKKIASEIHGHRKPEDSVH</sequence>
<dbReference type="OrthoDB" id="10002959at2759"/>
<dbReference type="InterPro" id="IPR009003">
    <property type="entry name" value="Peptidase_S1_PA"/>
</dbReference>
<dbReference type="PROSITE" id="PS50240">
    <property type="entry name" value="TRYPSIN_DOM"/>
    <property type="match status" value="1"/>
</dbReference>
<dbReference type="PANTHER" id="PTHR24253">
    <property type="entry name" value="TRANSMEMBRANE PROTEASE SERINE"/>
    <property type="match status" value="1"/>
</dbReference>
<dbReference type="SUPFAM" id="SSF50494">
    <property type="entry name" value="Trypsin-like serine proteases"/>
    <property type="match status" value="1"/>
</dbReference>
<proteinExistence type="predicted"/>
<dbReference type="InterPro" id="IPR001314">
    <property type="entry name" value="Peptidase_S1A"/>
</dbReference>
<evidence type="ECO:0000313" key="4">
    <source>
        <dbReference type="EMBL" id="KAG9466964.1"/>
    </source>
</evidence>
<dbReference type="InterPro" id="IPR033116">
    <property type="entry name" value="TRYPSIN_SER"/>
</dbReference>
<dbReference type="GO" id="GO:0006508">
    <property type="term" value="P:proteolysis"/>
    <property type="evidence" value="ECO:0007669"/>
    <property type="project" value="UniProtKB-KW"/>
</dbReference>
<dbReference type="PROSITE" id="PS00134">
    <property type="entry name" value="TRYPSIN_HIS"/>
    <property type="match status" value="1"/>
</dbReference>
<dbReference type="GO" id="GO:0004252">
    <property type="term" value="F:serine-type endopeptidase activity"/>
    <property type="evidence" value="ECO:0007669"/>
    <property type="project" value="InterPro"/>
</dbReference>
<keyword evidence="1" id="KW-1015">Disulfide bond</keyword>
<dbReference type="Gene3D" id="2.40.10.10">
    <property type="entry name" value="Trypsin-like serine proteases"/>
    <property type="match status" value="2"/>
</dbReference>
<dbReference type="PRINTS" id="PR00722">
    <property type="entry name" value="CHYMOTRYPSIN"/>
</dbReference>
<gene>
    <name evidence="4" type="ORF">GDO78_015824</name>
</gene>
<name>A0A8J6EDA0_ELECQ</name>
<evidence type="ECO:0000256" key="1">
    <source>
        <dbReference type="ARBA" id="ARBA00023157"/>
    </source>
</evidence>
<dbReference type="AlphaFoldDB" id="A0A8J6EDA0"/>
<keyword evidence="2" id="KW-0378">Hydrolase</keyword>
<dbReference type="PANTHER" id="PTHR24253:SF170">
    <property type="entry name" value="PEPTIDASE S1 DOMAIN-CONTAINING PROTEIN"/>
    <property type="match status" value="1"/>
</dbReference>
<dbReference type="Proteomes" id="UP000770717">
    <property type="component" value="Unassembled WGS sequence"/>
</dbReference>
<keyword evidence="5" id="KW-1185">Reference proteome</keyword>
<dbReference type="CDD" id="cd00190">
    <property type="entry name" value="Tryp_SPc"/>
    <property type="match status" value="1"/>
</dbReference>
<dbReference type="InterPro" id="IPR001254">
    <property type="entry name" value="Trypsin_dom"/>
</dbReference>
<evidence type="ECO:0000313" key="5">
    <source>
        <dbReference type="Proteomes" id="UP000770717"/>
    </source>
</evidence>
<organism evidence="4 5">
    <name type="scientific">Eleutherodactylus coqui</name>
    <name type="common">Puerto Rican coqui</name>
    <dbReference type="NCBI Taxonomy" id="57060"/>
    <lineage>
        <taxon>Eukaryota</taxon>
        <taxon>Metazoa</taxon>
        <taxon>Chordata</taxon>
        <taxon>Craniata</taxon>
        <taxon>Vertebrata</taxon>
        <taxon>Euteleostomi</taxon>
        <taxon>Amphibia</taxon>
        <taxon>Batrachia</taxon>
        <taxon>Anura</taxon>
        <taxon>Neobatrachia</taxon>
        <taxon>Hyloidea</taxon>
        <taxon>Eleutherodactylidae</taxon>
        <taxon>Eleutherodactylinae</taxon>
        <taxon>Eleutherodactylus</taxon>
        <taxon>Eleutherodactylus</taxon>
    </lineage>
</organism>
<dbReference type="InterPro" id="IPR018114">
    <property type="entry name" value="TRYPSIN_HIS"/>
</dbReference>
<dbReference type="FunFam" id="2.40.10.10:FF:000039">
    <property type="entry name" value="Brain-specific serine protease 4"/>
    <property type="match status" value="1"/>
</dbReference>
<evidence type="ECO:0000259" key="3">
    <source>
        <dbReference type="PROSITE" id="PS50240"/>
    </source>
</evidence>
<keyword evidence="2" id="KW-0720">Serine protease</keyword>
<dbReference type="PROSITE" id="PS00135">
    <property type="entry name" value="TRYPSIN_SER"/>
    <property type="match status" value="1"/>
</dbReference>
<reference evidence="4" key="1">
    <citation type="thesis" date="2020" institute="ProQuest LLC" country="789 East Eisenhower Parkway, Ann Arbor, MI, USA">
        <title>Comparative Genomics and Chromosome Evolution.</title>
        <authorList>
            <person name="Mudd A.B."/>
        </authorList>
    </citation>
    <scope>NUCLEOTIDE SEQUENCE</scope>
    <source>
        <strain evidence="4">HN-11 Male</strain>
        <tissue evidence="4">Kidney and liver</tissue>
    </source>
</reference>
<evidence type="ECO:0000256" key="2">
    <source>
        <dbReference type="RuleBase" id="RU363034"/>
    </source>
</evidence>
<dbReference type="InterPro" id="IPR043504">
    <property type="entry name" value="Peptidase_S1_PA_chymotrypsin"/>
</dbReference>